<evidence type="ECO:0000313" key="2">
    <source>
        <dbReference type="Ensembl" id="ENSSOCP00000017552.1"/>
    </source>
</evidence>
<dbReference type="Ensembl" id="ENSSOCT00000018000.1">
    <property type="protein sequence ID" value="ENSSOCP00000017552.1"/>
    <property type="gene ID" value="ENSSOCG00000013196.1"/>
</dbReference>
<organism evidence="2 3">
    <name type="scientific">Strix occidentalis caurina</name>
    <name type="common">northern spotted owl</name>
    <dbReference type="NCBI Taxonomy" id="311401"/>
    <lineage>
        <taxon>Eukaryota</taxon>
        <taxon>Metazoa</taxon>
        <taxon>Chordata</taxon>
        <taxon>Craniata</taxon>
        <taxon>Vertebrata</taxon>
        <taxon>Euteleostomi</taxon>
        <taxon>Archelosauria</taxon>
        <taxon>Archosauria</taxon>
        <taxon>Dinosauria</taxon>
        <taxon>Saurischia</taxon>
        <taxon>Theropoda</taxon>
        <taxon>Coelurosauria</taxon>
        <taxon>Aves</taxon>
        <taxon>Neognathae</taxon>
        <taxon>Neoaves</taxon>
        <taxon>Telluraves</taxon>
        <taxon>Strigiformes</taxon>
        <taxon>Strigidae</taxon>
        <taxon>Strix</taxon>
    </lineage>
</organism>
<dbReference type="InterPro" id="IPR028026">
    <property type="entry name" value="DUF4502"/>
</dbReference>
<dbReference type="GO" id="GO:0005654">
    <property type="term" value="C:nucleoplasm"/>
    <property type="evidence" value="ECO:0007669"/>
    <property type="project" value="TreeGrafter"/>
</dbReference>
<accession>A0A8D0FQC4</accession>
<dbReference type="PANTHER" id="PTHR34347">
    <property type="entry name" value="DNA REPAIR-SCAFFOLDING PROTEIN SPIDR"/>
    <property type="match status" value="1"/>
</dbReference>
<evidence type="ECO:0000313" key="3">
    <source>
        <dbReference type="Proteomes" id="UP000694551"/>
    </source>
</evidence>
<dbReference type="Proteomes" id="UP000694551">
    <property type="component" value="Unplaced"/>
</dbReference>
<reference evidence="2" key="2">
    <citation type="submission" date="2025-09" db="UniProtKB">
        <authorList>
            <consortium name="Ensembl"/>
        </authorList>
    </citation>
    <scope>IDENTIFICATION</scope>
</reference>
<keyword evidence="3" id="KW-1185">Reference proteome</keyword>
<sequence length="89" mass="9848">LLPASHVRGRQGFRKRFWNAECTPFPDEMPLQLKKSNIRTSVAATSISNAWLRCGDGFRSTSVLEVKCWLKGKQLGPLLTSAESVAGML</sequence>
<dbReference type="GO" id="GO:0000724">
    <property type="term" value="P:double-strand break repair via homologous recombination"/>
    <property type="evidence" value="ECO:0007669"/>
    <property type="project" value="TreeGrafter"/>
</dbReference>
<protein>
    <recommendedName>
        <fullName evidence="1">DUF4502 domain-containing protein</fullName>
    </recommendedName>
</protein>
<reference evidence="2" key="1">
    <citation type="submission" date="2025-08" db="UniProtKB">
        <authorList>
            <consortium name="Ensembl"/>
        </authorList>
    </citation>
    <scope>IDENTIFICATION</scope>
</reference>
<name>A0A8D0FQC4_STROC</name>
<proteinExistence type="predicted"/>
<feature type="domain" description="DUF4502" evidence="1">
    <location>
        <begin position="14"/>
        <end position="72"/>
    </location>
</feature>
<dbReference type="AlphaFoldDB" id="A0A8D0FQC4"/>
<evidence type="ECO:0000259" key="1">
    <source>
        <dbReference type="Pfam" id="PF14950"/>
    </source>
</evidence>
<dbReference type="InterPro" id="IPR053054">
    <property type="entry name" value="DNA_repair-scaffolding"/>
</dbReference>
<dbReference type="GO" id="GO:0070202">
    <property type="term" value="P:regulation of establishment of protein localization to chromosome"/>
    <property type="evidence" value="ECO:0007669"/>
    <property type="project" value="TreeGrafter"/>
</dbReference>
<dbReference type="Pfam" id="PF14950">
    <property type="entry name" value="DUF4502"/>
    <property type="match status" value="1"/>
</dbReference>
<dbReference type="PANTHER" id="PTHR34347:SF1">
    <property type="entry name" value="DNA REPAIR-SCAFFOLDING PROTEIN"/>
    <property type="match status" value="1"/>
</dbReference>
<dbReference type="GO" id="GO:0000228">
    <property type="term" value="C:nuclear chromosome"/>
    <property type="evidence" value="ECO:0007669"/>
    <property type="project" value="TreeGrafter"/>
</dbReference>